<dbReference type="AlphaFoldDB" id="A0A4C1WWL1"/>
<evidence type="ECO:0000313" key="3">
    <source>
        <dbReference type="Proteomes" id="UP000299102"/>
    </source>
</evidence>
<proteinExistence type="predicted"/>
<comment type="caution">
    <text evidence="2">The sequence shown here is derived from an EMBL/GenBank/DDBJ whole genome shotgun (WGS) entry which is preliminary data.</text>
</comment>
<dbReference type="Proteomes" id="UP000299102">
    <property type="component" value="Unassembled WGS sequence"/>
</dbReference>
<reference evidence="2 3" key="1">
    <citation type="journal article" date="2019" name="Commun. Biol.">
        <title>The bagworm genome reveals a unique fibroin gene that provides high tensile strength.</title>
        <authorList>
            <person name="Kono N."/>
            <person name="Nakamura H."/>
            <person name="Ohtoshi R."/>
            <person name="Tomita M."/>
            <person name="Numata K."/>
            <person name="Arakawa K."/>
        </authorList>
    </citation>
    <scope>NUCLEOTIDE SEQUENCE [LARGE SCALE GENOMIC DNA]</scope>
</reference>
<keyword evidence="3" id="KW-1185">Reference proteome</keyword>
<sequence length="78" mass="8935">MLILTALSDRYTHIYKPDESNEAWKGAASASLLKKRKRKKGEIRKRKIRAARGARPAPRQSAEWIKRPLSAGHKQISR</sequence>
<organism evidence="2 3">
    <name type="scientific">Eumeta variegata</name>
    <name type="common">Bagworm moth</name>
    <name type="synonym">Eumeta japonica</name>
    <dbReference type="NCBI Taxonomy" id="151549"/>
    <lineage>
        <taxon>Eukaryota</taxon>
        <taxon>Metazoa</taxon>
        <taxon>Ecdysozoa</taxon>
        <taxon>Arthropoda</taxon>
        <taxon>Hexapoda</taxon>
        <taxon>Insecta</taxon>
        <taxon>Pterygota</taxon>
        <taxon>Neoptera</taxon>
        <taxon>Endopterygota</taxon>
        <taxon>Lepidoptera</taxon>
        <taxon>Glossata</taxon>
        <taxon>Ditrysia</taxon>
        <taxon>Tineoidea</taxon>
        <taxon>Psychidae</taxon>
        <taxon>Oiketicinae</taxon>
        <taxon>Eumeta</taxon>
    </lineage>
</organism>
<protein>
    <submittedName>
        <fullName evidence="2">Uncharacterized protein</fullName>
    </submittedName>
</protein>
<accession>A0A4C1WWL1</accession>
<gene>
    <name evidence="2" type="ORF">EVAR_43432_1</name>
</gene>
<feature type="compositionally biased region" description="Basic residues" evidence="1">
    <location>
        <begin position="35"/>
        <end position="52"/>
    </location>
</feature>
<evidence type="ECO:0000256" key="1">
    <source>
        <dbReference type="SAM" id="MobiDB-lite"/>
    </source>
</evidence>
<feature type="region of interest" description="Disordered" evidence="1">
    <location>
        <begin position="35"/>
        <end position="78"/>
    </location>
</feature>
<name>A0A4C1WWL1_EUMVA</name>
<evidence type="ECO:0000313" key="2">
    <source>
        <dbReference type="EMBL" id="GBP54559.1"/>
    </source>
</evidence>
<dbReference type="EMBL" id="BGZK01000649">
    <property type="protein sequence ID" value="GBP54559.1"/>
    <property type="molecule type" value="Genomic_DNA"/>
</dbReference>